<evidence type="ECO:0000313" key="11">
    <source>
        <dbReference type="Proteomes" id="UP000585474"/>
    </source>
</evidence>
<keyword evidence="6" id="KW-0496">Mitochondrion</keyword>
<feature type="region of interest" description="Disordered" evidence="9">
    <location>
        <begin position="115"/>
        <end position="144"/>
    </location>
</feature>
<evidence type="ECO:0000256" key="2">
    <source>
        <dbReference type="ARBA" id="ARBA00010877"/>
    </source>
</evidence>
<dbReference type="GO" id="GO:0042407">
    <property type="term" value="P:cristae formation"/>
    <property type="evidence" value="ECO:0007669"/>
    <property type="project" value="TreeGrafter"/>
</dbReference>
<comment type="similarity">
    <text evidence="2">Belongs to the MICOS complex subunit Mic60 family.</text>
</comment>
<dbReference type="OrthoDB" id="10261039at2759"/>
<dbReference type="EMBL" id="BJWL01000158">
    <property type="protein sequence ID" value="GFS32102.1"/>
    <property type="molecule type" value="Genomic_DNA"/>
</dbReference>
<proteinExistence type="inferred from homology"/>
<evidence type="ECO:0000256" key="8">
    <source>
        <dbReference type="SAM" id="Coils"/>
    </source>
</evidence>
<comment type="caution">
    <text evidence="10">The sequence shown here is derived from an EMBL/GenBank/DDBJ whole genome shotgun (WGS) entry which is preliminary data.</text>
</comment>
<keyword evidence="3" id="KW-0812">Transmembrane</keyword>
<keyword evidence="5" id="KW-1133">Transmembrane helix</keyword>
<evidence type="ECO:0000313" key="10">
    <source>
        <dbReference type="EMBL" id="GFS32102.1"/>
    </source>
</evidence>
<keyword evidence="8" id="KW-0175">Coiled coil</keyword>
<evidence type="ECO:0000256" key="3">
    <source>
        <dbReference type="ARBA" id="ARBA00022692"/>
    </source>
</evidence>
<evidence type="ECO:0000256" key="9">
    <source>
        <dbReference type="SAM" id="MobiDB-lite"/>
    </source>
</evidence>
<feature type="coiled-coil region" evidence="8">
    <location>
        <begin position="302"/>
        <end position="365"/>
    </location>
</feature>
<keyword evidence="7" id="KW-0472">Membrane</keyword>
<accession>A0A7J0DC58</accession>
<evidence type="ECO:0000256" key="5">
    <source>
        <dbReference type="ARBA" id="ARBA00022989"/>
    </source>
</evidence>
<evidence type="ECO:0000256" key="1">
    <source>
        <dbReference type="ARBA" id="ARBA00004273"/>
    </source>
</evidence>
<dbReference type="PANTHER" id="PTHR15415:SF7">
    <property type="entry name" value="MICOS COMPLEX SUBUNIT MIC60"/>
    <property type="match status" value="1"/>
</dbReference>
<dbReference type="InterPro" id="IPR019133">
    <property type="entry name" value="MIC60"/>
</dbReference>
<evidence type="ECO:0008006" key="12">
    <source>
        <dbReference type="Google" id="ProtNLM"/>
    </source>
</evidence>
<dbReference type="AlphaFoldDB" id="A0A7J0DC58"/>
<name>A0A7J0DC58_9ERIC</name>
<organism evidence="10 11">
    <name type="scientific">Actinidia rufa</name>
    <dbReference type="NCBI Taxonomy" id="165716"/>
    <lineage>
        <taxon>Eukaryota</taxon>
        <taxon>Viridiplantae</taxon>
        <taxon>Streptophyta</taxon>
        <taxon>Embryophyta</taxon>
        <taxon>Tracheophyta</taxon>
        <taxon>Spermatophyta</taxon>
        <taxon>Magnoliopsida</taxon>
        <taxon>eudicotyledons</taxon>
        <taxon>Gunneridae</taxon>
        <taxon>Pentapetalae</taxon>
        <taxon>asterids</taxon>
        <taxon>Ericales</taxon>
        <taxon>Actinidiaceae</taxon>
        <taxon>Actinidia</taxon>
    </lineage>
</organism>
<evidence type="ECO:0000256" key="6">
    <source>
        <dbReference type="ARBA" id="ARBA00023128"/>
    </source>
</evidence>
<protein>
    <recommendedName>
        <fullName evidence="12">Transmembrane protein</fullName>
    </recommendedName>
</protein>
<dbReference type="PANTHER" id="PTHR15415">
    <property type="entry name" value="MITOFILIN"/>
    <property type="match status" value="1"/>
</dbReference>
<sequence>MPCSMIWDASLPLKSGYLFGFGLGFVQIGRPEFFVDVLFVRYLRKQYLVASEQNVPQGSGSTGKPPESGSSLPKIVIGSLTLAAALMTAYHLNERFVQERRSAVESSRIGTKDSVNLSTSVQDLQEDKRLGEQNGMSSSQESNVSSLNMEPAVENIETHSGLPHLDDLSRNEEESQFQVKDITQLTTEEEITPIQVKELLESPQINVTSDESKISGTSLEEMVDARSPEVKPSMVQQEAYNSTQILSQANSILEENKIESTSIQQQTAIDTKEDAHGNSVERPNSLLDEYYLKDKIVAHIFAEEKRKIKEKYEKELKDARARELMYAEEAAILDRELNRERVKAAAALKSVREELEGKLRMELEQKVQI</sequence>
<evidence type="ECO:0000256" key="4">
    <source>
        <dbReference type="ARBA" id="ARBA00022792"/>
    </source>
</evidence>
<gene>
    <name evidence="10" type="ORF">Acr_00g0020860</name>
</gene>
<dbReference type="Proteomes" id="UP000585474">
    <property type="component" value="Unassembled WGS sequence"/>
</dbReference>
<comment type="subcellular location">
    <subcellularLocation>
        <location evidence="1">Mitochondrion inner membrane</location>
    </subcellularLocation>
</comment>
<dbReference type="GO" id="GO:0061617">
    <property type="term" value="C:MICOS complex"/>
    <property type="evidence" value="ECO:0007669"/>
    <property type="project" value="TreeGrafter"/>
</dbReference>
<keyword evidence="4" id="KW-0999">Mitochondrion inner membrane</keyword>
<evidence type="ECO:0000256" key="7">
    <source>
        <dbReference type="ARBA" id="ARBA00023136"/>
    </source>
</evidence>
<reference evidence="11" key="1">
    <citation type="submission" date="2019-07" db="EMBL/GenBank/DDBJ databases">
        <title>De Novo Assembly of kiwifruit Actinidia rufa.</title>
        <authorList>
            <person name="Sugita-Konishi S."/>
            <person name="Sato K."/>
            <person name="Mori E."/>
            <person name="Abe Y."/>
            <person name="Kisaki G."/>
            <person name="Hamano K."/>
            <person name="Suezawa K."/>
            <person name="Otani M."/>
            <person name="Fukuda T."/>
            <person name="Manabe T."/>
            <person name="Gomi K."/>
            <person name="Tabuchi M."/>
            <person name="Akimitsu K."/>
            <person name="Kataoka I."/>
        </authorList>
    </citation>
    <scope>NUCLEOTIDE SEQUENCE [LARGE SCALE GENOMIC DNA]</scope>
    <source>
        <strain evidence="11">cv. Fuchu</strain>
    </source>
</reference>
<keyword evidence="11" id="KW-1185">Reference proteome</keyword>